<evidence type="ECO:0000256" key="1">
    <source>
        <dbReference type="ARBA" id="ARBA00022630"/>
    </source>
</evidence>
<protein>
    <recommendedName>
        <fullName evidence="7">N-acetyltransferase domain-containing protein</fullName>
    </recommendedName>
</protein>
<evidence type="ECO:0000259" key="7">
    <source>
        <dbReference type="PROSITE" id="PS51186"/>
    </source>
</evidence>
<keyword evidence="2" id="KW-0288">FMN</keyword>
<evidence type="ECO:0000256" key="4">
    <source>
        <dbReference type="ARBA" id="ARBA00023033"/>
    </source>
</evidence>
<gene>
    <name evidence="8" type="ORF">GCM10009768_05570</name>
</gene>
<evidence type="ECO:0000256" key="6">
    <source>
        <dbReference type="SAM" id="MobiDB-lite"/>
    </source>
</evidence>
<comment type="similarity">
    <text evidence="5">Belongs to the NtaA/SnaA/DszA monooxygenase family.</text>
</comment>
<evidence type="ECO:0000313" key="8">
    <source>
        <dbReference type="EMBL" id="GAA1779575.1"/>
    </source>
</evidence>
<name>A0ABN2L918_9MICO</name>
<evidence type="ECO:0000313" key="9">
    <source>
        <dbReference type="Proteomes" id="UP001500851"/>
    </source>
</evidence>
<keyword evidence="3" id="KW-0560">Oxidoreductase</keyword>
<dbReference type="SUPFAM" id="SSF51679">
    <property type="entry name" value="Bacterial luciferase-like"/>
    <property type="match status" value="1"/>
</dbReference>
<dbReference type="InterPro" id="IPR011251">
    <property type="entry name" value="Luciferase-like_dom"/>
</dbReference>
<dbReference type="Pfam" id="PF00583">
    <property type="entry name" value="Acetyltransf_1"/>
    <property type="match status" value="1"/>
</dbReference>
<reference evidence="8 9" key="1">
    <citation type="journal article" date="2019" name="Int. J. Syst. Evol. Microbiol.">
        <title>The Global Catalogue of Microorganisms (GCM) 10K type strain sequencing project: providing services to taxonomists for standard genome sequencing and annotation.</title>
        <authorList>
            <consortium name="The Broad Institute Genomics Platform"/>
            <consortium name="The Broad Institute Genome Sequencing Center for Infectious Disease"/>
            <person name="Wu L."/>
            <person name="Ma J."/>
        </authorList>
    </citation>
    <scope>NUCLEOTIDE SEQUENCE [LARGE SCALE GENOMIC DNA]</scope>
    <source>
        <strain evidence="8 9">JCM 14736</strain>
    </source>
</reference>
<dbReference type="CDD" id="cd01095">
    <property type="entry name" value="Nitrilotriacetate_monoxgenase"/>
    <property type="match status" value="1"/>
</dbReference>
<dbReference type="InterPro" id="IPR016215">
    <property type="entry name" value="NTA_MOA"/>
</dbReference>
<dbReference type="CDD" id="cd04301">
    <property type="entry name" value="NAT_SF"/>
    <property type="match status" value="1"/>
</dbReference>
<keyword evidence="4" id="KW-0503">Monooxygenase</keyword>
<dbReference type="InterPro" id="IPR016181">
    <property type="entry name" value="Acyl_CoA_acyltransferase"/>
</dbReference>
<evidence type="ECO:0000256" key="5">
    <source>
        <dbReference type="ARBA" id="ARBA00033748"/>
    </source>
</evidence>
<keyword evidence="9" id="KW-1185">Reference proteome</keyword>
<accession>A0ABN2L918</accession>
<dbReference type="PROSITE" id="PS51186">
    <property type="entry name" value="GNAT"/>
    <property type="match status" value="1"/>
</dbReference>
<keyword evidence="1" id="KW-0285">Flavoprotein</keyword>
<dbReference type="InterPro" id="IPR036661">
    <property type="entry name" value="Luciferase-like_sf"/>
</dbReference>
<dbReference type="PANTHER" id="PTHR30011:SF16">
    <property type="entry name" value="C2H2 FINGER DOMAIN TRANSCRIPTION FACTOR (EUROFUNG)-RELATED"/>
    <property type="match status" value="1"/>
</dbReference>
<dbReference type="NCBIfam" id="TIGR03860">
    <property type="entry name" value="FMN_nitrolo"/>
    <property type="match status" value="1"/>
</dbReference>
<dbReference type="InterPro" id="IPR000182">
    <property type="entry name" value="GNAT_dom"/>
</dbReference>
<dbReference type="EMBL" id="BAAAOB010000001">
    <property type="protein sequence ID" value="GAA1779575.1"/>
    <property type="molecule type" value="Genomic_DNA"/>
</dbReference>
<dbReference type="Proteomes" id="UP001500851">
    <property type="component" value="Unassembled WGS sequence"/>
</dbReference>
<evidence type="ECO:0000256" key="3">
    <source>
        <dbReference type="ARBA" id="ARBA00023002"/>
    </source>
</evidence>
<comment type="caution">
    <text evidence="8">The sequence shown here is derived from an EMBL/GenBank/DDBJ whole genome shotgun (WGS) entry which is preliminary data.</text>
</comment>
<dbReference type="Gene3D" id="3.40.630.30">
    <property type="match status" value="1"/>
</dbReference>
<proteinExistence type="inferred from homology"/>
<sequence length="631" mass="68787">MSAAPETARRVHLVAHFPGVNSTTVWSDPASGSHIDFESFRRFAQTAERGRFDYVFLAEGLRVREHGGRIHDLDVAGRPATLAILTAMASVTRSIGVVGTLSSTFNEPVELARQLATIDHLSGGRVGWNVVTSPDAFHGGNFRRGGFLPYAERYTRAEEFVELAKELWDSWEAGAILADRAAGRFVDPERVRRVVHRGPQFDVSATSTVPRSPQGYPVIVQAGDSPAGRDFAAANAEIIFSRHTGFADGQRFYRDVKGRLPAAGRTEESLLILPGATFALGDTDAEARERSREIALAQTSPQTAIAWVEAIWGRELPGLDPDGALPAQEPGDGEQRQGQVSTRVEDRVVRAEQLRDRARREGLTLRELVAAETAQHTLVGSPETVAAEIDRYVRERASDGFVLVPHITPGGLDEFVDRVVPLLQERGVFRTDYAADPVTGAAPTLRRTLGLPTPPRPRTEVRRVHVSDPLAKPLLDDLEREYDARYGVEVFGEPASTELARYPAEAFAEPHGGAFLVLLRDGEPISGGAFMRHSDDTAEFKRIWTRPDHRGRGVAKVVLTELEREAARLGYSRVYLTTGPRQPEAVALYLGHGYTPLFDPALPADEVGVHPFEKPLAPVGAAGATAQEAAA</sequence>
<dbReference type="Pfam" id="PF00296">
    <property type="entry name" value="Bac_luciferase"/>
    <property type="match status" value="1"/>
</dbReference>
<dbReference type="SUPFAM" id="SSF55729">
    <property type="entry name" value="Acyl-CoA N-acyltransferases (Nat)"/>
    <property type="match status" value="1"/>
</dbReference>
<dbReference type="RefSeq" id="WP_344029006.1">
    <property type="nucleotide sequence ID" value="NZ_BAAAOB010000001.1"/>
</dbReference>
<dbReference type="InterPro" id="IPR051260">
    <property type="entry name" value="Diverse_substr_monoxygenases"/>
</dbReference>
<dbReference type="PANTHER" id="PTHR30011">
    <property type="entry name" value="ALKANESULFONATE MONOOXYGENASE-RELATED"/>
    <property type="match status" value="1"/>
</dbReference>
<organism evidence="8 9">
    <name type="scientific">Leucobacter iarius</name>
    <dbReference type="NCBI Taxonomy" id="333963"/>
    <lineage>
        <taxon>Bacteria</taxon>
        <taxon>Bacillati</taxon>
        <taxon>Actinomycetota</taxon>
        <taxon>Actinomycetes</taxon>
        <taxon>Micrococcales</taxon>
        <taxon>Microbacteriaceae</taxon>
        <taxon>Leucobacter</taxon>
    </lineage>
</organism>
<feature type="domain" description="N-acetyltransferase" evidence="7">
    <location>
        <begin position="462"/>
        <end position="617"/>
    </location>
</feature>
<evidence type="ECO:0000256" key="2">
    <source>
        <dbReference type="ARBA" id="ARBA00022643"/>
    </source>
</evidence>
<feature type="region of interest" description="Disordered" evidence="6">
    <location>
        <begin position="319"/>
        <end position="345"/>
    </location>
</feature>
<dbReference type="Gene3D" id="3.20.20.30">
    <property type="entry name" value="Luciferase-like domain"/>
    <property type="match status" value="1"/>
</dbReference>